<dbReference type="PANTHER" id="PTHR46558">
    <property type="entry name" value="TRACRIPTIONAL REGULATORY PROTEIN-RELATED-RELATED"/>
    <property type="match status" value="1"/>
</dbReference>
<dbReference type="InterPro" id="IPR036286">
    <property type="entry name" value="LexA/Signal_pep-like_sf"/>
</dbReference>
<feature type="domain" description="HTH cro/C1-type" evidence="2">
    <location>
        <begin position="11"/>
        <end position="65"/>
    </location>
</feature>
<dbReference type="EMBL" id="QBKQ01000003">
    <property type="protein sequence ID" value="PTX42241.1"/>
    <property type="molecule type" value="Genomic_DNA"/>
</dbReference>
<keyword evidence="4" id="KW-1185">Reference proteome</keyword>
<dbReference type="InterPro" id="IPR015927">
    <property type="entry name" value="Peptidase_S24_S26A/B/C"/>
</dbReference>
<dbReference type="PROSITE" id="PS50943">
    <property type="entry name" value="HTH_CROC1"/>
    <property type="match status" value="1"/>
</dbReference>
<organism evidence="3 4">
    <name type="scientific">Christiangramia gaetbulicola</name>
    <dbReference type="NCBI Taxonomy" id="703340"/>
    <lineage>
        <taxon>Bacteria</taxon>
        <taxon>Pseudomonadati</taxon>
        <taxon>Bacteroidota</taxon>
        <taxon>Flavobacteriia</taxon>
        <taxon>Flavobacteriales</taxon>
        <taxon>Flavobacteriaceae</taxon>
        <taxon>Christiangramia</taxon>
    </lineage>
</organism>
<dbReference type="Gene3D" id="1.10.260.40">
    <property type="entry name" value="lambda repressor-like DNA-binding domains"/>
    <property type="match status" value="1"/>
</dbReference>
<dbReference type="Proteomes" id="UP000244174">
    <property type="component" value="Unassembled WGS sequence"/>
</dbReference>
<dbReference type="InterPro" id="IPR010982">
    <property type="entry name" value="Lambda_DNA-bd_dom_sf"/>
</dbReference>
<evidence type="ECO:0000313" key="4">
    <source>
        <dbReference type="Proteomes" id="UP000244174"/>
    </source>
</evidence>
<dbReference type="PANTHER" id="PTHR46558:SF4">
    <property type="entry name" value="DNA-BIDING PHAGE PROTEIN"/>
    <property type="match status" value="1"/>
</dbReference>
<dbReference type="OrthoDB" id="796548at2"/>
<reference evidence="3 4" key="1">
    <citation type="submission" date="2018-04" db="EMBL/GenBank/DDBJ databases">
        <title>Genomic Encyclopedia of Archaeal and Bacterial Type Strains, Phase II (KMG-II): from individual species to whole genera.</title>
        <authorList>
            <person name="Goeker M."/>
        </authorList>
    </citation>
    <scope>NUCLEOTIDE SEQUENCE [LARGE SCALE GENOMIC DNA]</scope>
    <source>
        <strain evidence="3 4">DSM 23082</strain>
    </source>
</reference>
<comment type="caution">
    <text evidence="3">The sequence shown here is derived from an EMBL/GenBank/DDBJ whole genome shotgun (WGS) entry which is preliminary data.</text>
</comment>
<accession>A0A2T6AEJ5</accession>
<evidence type="ECO:0000256" key="1">
    <source>
        <dbReference type="ARBA" id="ARBA00023125"/>
    </source>
</evidence>
<dbReference type="CDD" id="cd00093">
    <property type="entry name" value="HTH_XRE"/>
    <property type="match status" value="1"/>
</dbReference>
<dbReference type="Pfam" id="PF00717">
    <property type="entry name" value="Peptidase_S24"/>
    <property type="match status" value="1"/>
</dbReference>
<gene>
    <name evidence="3" type="ORF">C8P64_2660</name>
</gene>
<dbReference type="RefSeq" id="WP_108172542.1">
    <property type="nucleotide sequence ID" value="NZ_QBKQ01000003.1"/>
</dbReference>
<dbReference type="InterPro" id="IPR001387">
    <property type="entry name" value="Cro/C1-type_HTH"/>
</dbReference>
<dbReference type="CDD" id="cd06529">
    <property type="entry name" value="S24_LexA-like"/>
    <property type="match status" value="1"/>
</dbReference>
<evidence type="ECO:0000259" key="2">
    <source>
        <dbReference type="PROSITE" id="PS50943"/>
    </source>
</evidence>
<dbReference type="Pfam" id="PF01381">
    <property type="entry name" value="HTH_3"/>
    <property type="match status" value="1"/>
</dbReference>
<dbReference type="GO" id="GO:0003677">
    <property type="term" value="F:DNA binding"/>
    <property type="evidence" value="ECO:0007669"/>
    <property type="project" value="UniProtKB-KW"/>
</dbReference>
<dbReference type="InterPro" id="IPR039418">
    <property type="entry name" value="LexA-like"/>
</dbReference>
<dbReference type="SUPFAM" id="SSF51306">
    <property type="entry name" value="LexA/Signal peptidase"/>
    <property type="match status" value="1"/>
</dbReference>
<evidence type="ECO:0000313" key="3">
    <source>
        <dbReference type="EMBL" id="PTX42241.1"/>
    </source>
</evidence>
<name>A0A2T6AEJ5_9FLAO</name>
<dbReference type="AlphaFoldDB" id="A0A2T6AEJ5"/>
<keyword evidence="1" id="KW-0238">DNA-binding</keyword>
<dbReference type="Gene3D" id="2.10.109.10">
    <property type="entry name" value="Umud Fragment, subunit A"/>
    <property type="match status" value="1"/>
</dbReference>
<dbReference type="SMART" id="SM00530">
    <property type="entry name" value="HTH_XRE"/>
    <property type="match status" value="1"/>
</dbReference>
<sequence length="256" mass="29317">MSHRAEIGKRLRTLRNNNNLSQTHVANILFISQAAYSLIENSQNGIVVDHIIKLSKLYDISTDYILKGENNFIKVERGNGFVPLIRAHHHSTFVKNLSDDFFTDLEDWFRVPGFTPVEDHRLFEVNSNNLTPTILPGDILVCQNHQKLDEILDGTAVIVVTGEQIYMKRFKRSSEEDYLLLENDNEYPSETSSRIKIEDIRELMIIKGKISSGLVQYHEISGKGKINALEKDLEILKKELFSMNKKLTILSSKNDS</sequence>
<dbReference type="SUPFAM" id="SSF47413">
    <property type="entry name" value="lambda repressor-like DNA-binding domains"/>
    <property type="match status" value="1"/>
</dbReference>
<protein>
    <submittedName>
        <fullName evidence="3">Peptidase S24-like protein</fullName>
    </submittedName>
</protein>
<proteinExistence type="predicted"/>